<dbReference type="eggNOG" id="ENOG5031614">
    <property type="taxonomic scope" value="Bacteria"/>
</dbReference>
<organism evidence="1 2">
    <name type="scientific">Nitrosomonas europaea (strain ATCC 19718 / CIP 103999 / KCTC 2705 / NBRC 14298)</name>
    <dbReference type="NCBI Taxonomy" id="228410"/>
    <lineage>
        <taxon>Bacteria</taxon>
        <taxon>Pseudomonadati</taxon>
        <taxon>Pseudomonadota</taxon>
        <taxon>Betaproteobacteria</taxon>
        <taxon>Nitrosomonadales</taxon>
        <taxon>Nitrosomonadaceae</taxon>
        <taxon>Nitrosomonas</taxon>
    </lineage>
</organism>
<dbReference type="EMBL" id="AL954747">
    <property type="protein sequence ID" value="CAD84800.1"/>
    <property type="molecule type" value="Genomic_DNA"/>
</dbReference>
<dbReference type="RefSeq" id="WP_011111500.1">
    <property type="nucleotide sequence ID" value="NC_004757.1"/>
</dbReference>
<dbReference type="Proteomes" id="UP000001416">
    <property type="component" value="Chromosome"/>
</dbReference>
<protein>
    <submittedName>
        <fullName evidence="1">Uncharacterized protein</fullName>
    </submittedName>
</protein>
<proteinExistence type="predicted"/>
<keyword evidence="2" id="KW-1185">Reference proteome</keyword>
<dbReference type="GeneID" id="87104080"/>
<dbReference type="AlphaFoldDB" id="Q82W10"/>
<reference evidence="1 2" key="1">
    <citation type="journal article" date="2003" name="J. Bacteriol.">
        <title>Complete genome sequence of the ammonia-oxidizing bacterium and obligate chemolithoautotroph Nitrosomonas europaea.</title>
        <authorList>
            <person name="Chain P."/>
            <person name="Lamerdin J."/>
            <person name="Larimer F."/>
            <person name="Regala W."/>
            <person name="Land M."/>
            <person name="Hauser L."/>
            <person name="Hooper A."/>
            <person name="Klotz M."/>
            <person name="Norton J."/>
            <person name="Sayavedra-Soto L."/>
            <person name="Arciero D."/>
            <person name="Hommes N."/>
            <person name="Whittaker M."/>
            <person name="Arp D."/>
        </authorList>
    </citation>
    <scope>NUCLEOTIDE SEQUENCE [LARGE SCALE GENOMIC DNA]</scope>
    <source>
        <strain evidence="2">ATCC 19718 / CIP 103999 / KCTC 2705 / NBRC 14298</strain>
    </source>
</reference>
<gene>
    <name evidence="1" type="ordered locus">NE0889</name>
</gene>
<evidence type="ECO:0000313" key="1">
    <source>
        <dbReference type="EMBL" id="CAD84800.1"/>
    </source>
</evidence>
<dbReference type="HOGENOM" id="CLU_2330879_0_0_4"/>
<accession>Q82W10</accession>
<dbReference type="KEGG" id="neu:NE0889"/>
<dbReference type="OrthoDB" id="6710339at2"/>
<sequence>MAIEKVKVTGITFFDGTLDDGKHIDSGKVFIEHLLDFRKGTAKGSSTTAYPLASSKEAKALMNHDFPLVCEVEFLTLSSNKGPKTVINALRPVPAAASPAR</sequence>
<evidence type="ECO:0000313" key="2">
    <source>
        <dbReference type="Proteomes" id="UP000001416"/>
    </source>
</evidence>
<dbReference type="STRING" id="228410.NE0889"/>
<name>Q82W10_NITEU</name>